<evidence type="ECO:0000256" key="3">
    <source>
        <dbReference type="ARBA" id="ARBA00023163"/>
    </source>
</evidence>
<keyword evidence="3" id="KW-0804">Transcription</keyword>
<gene>
    <name evidence="5" type="primary">vjbR</name>
    <name evidence="5" type="ORF">ROJ8625_03025</name>
</gene>
<dbReference type="SUPFAM" id="SSF75516">
    <property type="entry name" value="Pheromone-binding domain of LuxR-like quorum-sensing transcription factors"/>
    <property type="match status" value="1"/>
</dbReference>
<dbReference type="InterPro" id="IPR036693">
    <property type="entry name" value="TF_LuxR_autoind-bd_dom_sf"/>
</dbReference>
<keyword evidence="1" id="KW-0805">Transcription regulation</keyword>
<dbReference type="AlphaFoldDB" id="A0A1X6ZRU8"/>
<accession>A0A1X6ZRU8</accession>
<evidence type="ECO:0000256" key="2">
    <source>
        <dbReference type="ARBA" id="ARBA00023125"/>
    </source>
</evidence>
<dbReference type="Pfam" id="PF03472">
    <property type="entry name" value="Autoind_bind"/>
    <property type="match status" value="1"/>
</dbReference>
<dbReference type="PRINTS" id="PR00038">
    <property type="entry name" value="HTHLUXR"/>
</dbReference>
<protein>
    <submittedName>
        <fullName evidence="5">HTH-type quorum sensing-dependent transcriptional regulator VjbR</fullName>
    </submittedName>
</protein>
<dbReference type="Gene3D" id="3.30.450.80">
    <property type="entry name" value="Transcription factor LuxR-like, autoinducer-binding domain"/>
    <property type="match status" value="1"/>
</dbReference>
<dbReference type="GO" id="GO:0003677">
    <property type="term" value="F:DNA binding"/>
    <property type="evidence" value="ECO:0007669"/>
    <property type="project" value="UniProtKB-KW"/>
</dbReference>
<evidence type="ECO:0000256" key="1">
    <source>
        <dbReference type="ARBA" id="ARBA00023015"/>
    </source>
</evidence>
<reference evidence="5 6" key="1">
    <citation type="submission" date="2017-03" db="EMBL/GenBank/DDBJ databases">
        <authorList>
            <person name="Afonso C.L."/>
            <person name="Miller P.J."/>
            <person name="Scott M.A."/>
            <person name="Spackman E."/>
            <person name="Goraichik I."/>
            <person name="Dimitrov K.M."/>
            <person name="Suarez D.L."/>
            <person name="Swayne D.E."/>
        </authorList>
    </citation>
    <scope>NUCLEOTIDE SEQUENCE [LARGE SCALE GENOMIC DNA]</scope>
    <source>
        <strain evidence="5 6">CECT 8625</strain>
    </source>
</reference>
<dbReference type="SMART" id="SM00421">
    <property type="entry name" value="HTH_LUXR"/>
    <property type="match status" value="1"/>
</dbReference>
<name>A0A1X6ZRU8_9RHOB</name>
<keyword evidence="6" id="KW-1185">Reference proteome</keyword>
<dbReference type="InterPro" id="IPR016032">
    <property type="entry name" value="Sig_transdc_resp-reg_C-effctor"/>
</dbReference>
<proteinExistence type="predicted"/>
<dbReference type="Gene3D" id="1.10.10.10">
    <property type="entry name" value="Winged helix-like DNA-binding domain superfamily/Winged helix DNA-binding domain"/>
    <property type="match status" value="1"/>
</dbReference>
<dbReference type="PROSITE" id="PS50043">
    <property type="entry name" value="HTH_LUXR_2"/>
    <property type="match status" value="1"/>
</dbReference>
<evidence type="ECO:0000259" key="4">
    <source>
        <dbReference type="PROSITE" id="PS50043"/>
    </source>
</evidence>
<dbReference type="PANTHER" id="PTHR44688">
    <property type="entry name" value="DNA-BINDING TRANSCRIPTIONAL ACTIVATOR DEVR_DOSR"/>
    <property type="match status" value="1"/>
</dbReference>
<dbReference type="InterPro" id="IPR036388">
    <property type="entry name" value="WH-like_DNA-bd_sf"/>
</dbReference>
<sequence>MNYVSSITPIGKMLTGLESADSHATLQAVSEDLRTDLDVSHVVYHWVSGSGDQYGCGTYDPAWVERYMEKGYLRIDPVVLGCFQSFHPVDWKQLDWTSRAARAFLADAVAHGVGNQGFSVPIRGPNGQFALFTINHFCDDEVWARFTGDRRRDLILLANAFNQKALELQPGRRPQEAAALSPREVEALTLLALGHNRAQVADTLSISEHTLRVYIESARHKLGAINTTHAVARALQRGAIVL</sequence>
<dbReference type="Pfam" id="PF00196">
    <property type="entry name" value="GerE"/>
    <property type="match status" value="1"/>
</dbReference>
<dbReference type="PANTHER" id="PTHR44688:SF16">
    <property type="entry name" value="DNA-BINDING TRANSCRIPTIONAL ACTIVATOR DEVR_DOSR"/>
    <property type="match status" value="1"/>
</dbReference>
<organism evidence="5 6">
    <name type="scientific">Roseivivax jejudonensis</name>
    <dbReference type="NCBI Taxonomy" id="1529041"/>
    <lineage>
        <taxon>Bacteria</taxon>
        <taxon>Pseudomonadati</taxon>
        <taxon>Pseudomonadota</taxon>
        <taxon>Alphaproteobacteria</taxon>
        <taxon>Rhodobacterales</taxon>
        <taxon>Roseobacteraceae</taxon>
        <taxon>Roseivivax</taxon>
    </lineage>
</organism>
<dbReference type="Proteomes" id="UP000193570">
    <property type="component" value="Unassembled WGS sequence"/>
</dbReference>
<dbReference type="InterPro" id="IPR000792">
    <property type="entry name" value="Tscrpt_reg_LuxR_C"/>
</dbReference>
<dbReference type="EMBL" id="FWFK01000005">
    <property type="protein sequence ID" value="SLN59763.1"/>
    <property type="molecule type" value="Genomic_DNA"/>
</dbReference>
<feature type="domain" description="HTH luxR-type" evidence="4">
    <location>
        <begin position="173"/>
        <end position="238"/>
    </location>
</feature>
<keyword evidence="2" id="KW-0238">DNA-binding</keyword>
<dbReference type="InterPro" id="IPR005143">
    <property type="entry name" value="TF_LuxR_autoind-bd_dom"/>
</dbReference>
<dbReference type="SUPFAM" id="SSF46894">
    <property type="entry name" value="C-terminal effector domain of the bipartite response regulators"/>
    <property type="match status" value="1"/>
</dbReference>
<dbReference type="GO" id="GO:0006355">
    <property type="term" value="P:regulation of DNA-templated transcription"/>
    <property type="evidence" value="ECO:0007669"/>
    <property type="project" value="InterPro"/>
</dbReference>
<evidence type="ECO:0000313" key="5">
    <source>
        <dbReference type="EMBL" id="SLN59763.1"/>
    </source>
</evidence>
<dbReference type="CDD" id="cd06170">
    <property type="entry name" value="LuxR_C_like"/>
    <property type="match status" value="1"/>
</dbReference>
<evidence type="ECO:0000313" key="6">
    <source>
        <dbReference type="Proteomes" id="UP000193570"/>
    </source>
</evidence>